<feature type="region of interest" description="Disordered" evidence="1">
    <location>
        <begin position="164"/>
        <end position="183"/>
    </location>
</feature>
<evidence type="ECO:0000313" key="3">
    <source>
        <dbReference type="Proteomes" id="UP001341281"/>
    </source>
</evidence>
<protein>
    <submittedName>
        <fullName evidence="2">Uncharacterized protein</fullName>
    </submittedName>
</protein>
<name>A0AAQ3U7Z2_PASNO</name>
<feature type="region of interest" description="Disordered" evidence="1">
    <location>
        <begin position="103"/>
        <end position="130"/>
    </location>
</feature>
<accession>A0AAQ3U7Z2</accession>
<keyword evidence="3" id="KW-1185">Reference proteome</keyword>
<feature type="region of interest" description="Disordered" evidence="1">
    <location>
        <begin position="34"/>
        <end position="53"/>
    </location>
</feature>
<dbReference type="Proteomes" id="UP001341281">
    <property type="component" value="Chromosome 07"/>
</dbReference>
<organism evidence="2 3">
    <name type="scientific">Paspalum notatum var. saurae</name>
    <dbReference type="NCBI Taxonomy" id="547442"/>
    <lineage>
        <taxon>Eukaryota</taxon>
        <taxon>Viridiplantae</taxon>
        <taxon>Streptophyta</taxon>
        <taxon>Embryophyta</taxon>
        <taxon>Tracheophyta</taxon>
        <taxon>Spermatophyta</taxon>
        <taxon>Magnoliopsida</taxon>
        <taxon>Liliopsida</taxon>
        <taxon>Poales</taxon>
        <taxon>Poaceae</taxon>
        <taxon>PACMAD clade</taxon>
        <taxon>Panicoideae</taxon>
        <taxon>Andropogonodae</taxon>
        <taxon>Paspaleae</taxon>
        <taxon>Paspalinae</taxon>
        <taxon>Paspalum</taxon>
    </lineage>
</organism>
<reference evidence="2 3" key="1">
    <citation type="submission" date="2024-02" db="EMBL/GenBank/DDBJ databases">
        <title>High-quality chromosome-scale genome assembly of Pensacola bahiagrass (Paspalum notatum Flugge var. saurae).</title>
        <authorList>
            <person name="Vega J.M."/>
            <person name="Podio M."/>
            <person name="Orjuela J."/>
            <person name="Siena L.A."/>
            <person name="Pessino S.C."/>
            <person name="Combes M.C."/>
            <person name="Mariac C."/>
            <person name="Albertini E."/>
            <person name="Pupilli F."/>
            <person name="Ortiz J.P.A."/>
            <person name="Leblanc O."/>
        </authorList>
    </citation>
    <scope>NUCLEOTIDE SEQUENCE [LARGE SCALE GENOMIC DNA]</scope>
    <source>
        <strain evidence="2">R1</strain>
        <tissue evidence="2">Leaf</tissue>
    </source>
</reference>
<feature type="region of interest" description="Disordered" evidence="1">
    <location>
        <begin position="221"/>
        <end position="245"/>
    </location>
</feature>
<evidence type="ECO:0000313" key="2">
    <source>
        <dbReference type="EMBL" id="WVZ85597.1"/>
    </source>
</evidence>
<gene>
    <name evidence="2" type="ORF">U9M48_032504</name>
</gene>
<dbReference type="AlphaFoldDB" id="A0AAQ3U7Z2"/>
<dbReference type="EMBL" id="CP144751">
    <property type="protein sequence ID" value="WVZ85597.1"/>
    <property type="molecule type" value="Genomic_DNA"/>
</dbReference>
<proteinExistence type="predicted"/>
<evidence type="ECO:0000256" key="1">
    <source>
        <dbReference type="SAM" id="MobiDB-lite"/>
    </source>
</evidence>
<sequence length="245" mass="25526">MSNQWLRMVERPAAIVHATRSGSPCSAWISLDSAATASGSSNDGDELGAARLRRPAHRRQLLGALRHLPRELLAKDPLPLSSAAASSSSSEISSRLLRSRAARSTTCTSARSPAVAAGPPPPPPPEEDPLFFLRLHSSATQSCSADMGAADCAFFGGGAGSPMAGPGTAPWRPVPTPRRRGQTCGSMPWWTAPAAGACAGGGARCAAMALTWWRLADQVREEGEGAPEPTDLPLGRAWRGPCTRA</sequence>